<sequence length="96" mass="10694">MSHPLNASNTSRVTDAHSIITAMLVSDQALFQAMSYDAKKAHICGLCDRDTSKIFTDMGHEEPPHKQVRQDPKSLPKQPAQEESTSKIFICILLEI</sequence>
<proteinExistence type="predicted"/>
<organism evidence="1 2">
    <name type="scientific">Entomophthora muscae</name>
    <dbReference type="NCBI Taxonomy" id="34485"/>
    <lineage>
        <taxon>Eukaryota</taxon>
        <taxon>Fungi</taxon>
        <taxon>Fungi incertae sedis</taxon>
        <taxon>Zoopagomycota</taxon>
        <taxon>Entomophthoromycotina</taxon>
        <taxon>Entomophthoromycetes</taxon>
        <taxon>Entomophthorales</taxon>
        <taxon>Entomophthoraceae</taxon>
        <taxon>Entomophthora</taxon>
    </lineage>
</organism>
<protein>
    <submittedName>
        <fullName evidence="1">Uncharacterized protein</fullName>
    </submittedName>
</protein>
<accession>A0ACC2SMN1</accession>
<reference evidence="1" key="1">
    <citation type="submission" date="2022-04" db="EMBL/GenBank/DDBJ databases">
        <title>Genome of the entomopathogenic fungus Entomophthora muscae.</title>
        <authorList>
            <person name="Elya C."/>
            <person name="Lovett B.R."/>
            <person name="Lee E."/>
            <person name="Macias A.M."/>
            <person name="Hajek A.E."/>
            <person name="De Bivort B.L."/>
            <person name="Kasson M.T."/>
            <person name="De Fine Licht H.H."/>
            <person name="Stajich J.E."/>
        </authorList>
    </citation>
    <scope>NUCLEOTIDE SEQUENCE</scope>
    <source>
        <strain evidence="1">Berkeley</strain>
    </source>
</reference>
<comment type="caution">
    <text evidence="1">The sequence shown here is derived from an EMBL/GenBank/DDBJ whole genome shotgun (WGS) entry which is preliminary data.</text>
</comment>
<evidence type="ECO:0000313" key="1">
    <source>
        <dbReference type="EMBL" id="KAJ9063426.1"/>
    </source>
</evidence>
<dbReference type="EMBL" id="QTSX02004971">
    <property type="protein sequence ID" value="KAJ9063426.1"/>
    <property type="molecule type" value="Genomic_DNA"/>
</dbReference>
<dbReference type="Proteomes" id="UP001165960">
    <property type="component" value="Unassembled WGS sequence"/>
</dbReference>
<evidence type="ECO:0000313" key="2">
    <source>
        <dbReference type="Proteomes" id="UP001165960"/>
    </source>
</evidence>
<name>A0ACC2SMN1_9FUNG</name>
<keyword evidence="2" id="KW-1185">Reference proteome</keyword>
<gene>
    <name evidence="1" type="ORF">DSO57_1000019</name>
</gene>